<reference evidence="2" key="1">
    <citation type="submission" date="2021-02" db="EMBL/GenBank/DDBJ databases">
        <authorList>
            <person name="Palmer J.M."/>
        </authorList>
    </citation>
    <scope>NUCLEOTIDE SEQUENCE</scope>
    <source>
        <strain evidence="2">SCRP734</strain>
    </source>
</reference>
<feature type="compositionally biased region" description="Low complexity" evidence="1">
    <location>
        <begin position="443"/>
        <end position="466"/>
    </location>
</feature>
<evidence type="ECO:0000313" key="2">
    <source>
        <dbReference type="EMBL" id="KAG7377744.1"/>
    </source>
</evidence>
<feature type="compositionally biased region" description="Low complexity" evidence="1">
    <location>
        <begin position="570"/>
        <end position="579"/>
    </location>
</feature>
<accession>A0A8T1VE22</accession>
<comment type="caution">
    <text evidence="2">The sequence shown here is derived from an EMBL/GenBank/DDBJ whole genome shotgun (WGS) entry which is preliminary data.</text>
</comment>
<dbReference type="PANTHER" id="PTHR35213:SF3">
    <property type="entry name" value="MYB-LIKE DOMAIN-CONTAINING PROTEIN"/>
    <property type="match status" value="1"/>
</dbReference>
<name>A0A8T1VE22_9STRA</name>
<dbReference type="AlphaFoldDB" id="A0A8T1VE22"/>
<feature type="region of interest" description="Disordered" evidence="1">
    <location>
        <begin position="423"/>
        <end position="470"/>
    </location>
</feature>
<feature type="compositionally biased region" description="Low complexity" evidence="1">
    <location>
        <begin position="49"/>
        <end position="63"/>
    </location>
</feature>
<dbReference type="PANTHER" id="PTHR35213">
    <property type="entry name" value="RING-TYPE DOMAIN-CONTAINING PROTEIN-RELATED"/>
    <property type="match status" value="1"/>
</dbReference>
<feature type="compositionally biased region" description="Basic residues" evidence="1">
    <location>
        <begin position="580"/>
        <end position="589"/>
    </location>
</feature>
<feature type="compositionally biased region" description="Basic and acidic residues" evidence="1">
    <location>
        <begin position="16"/>
        <end position="34"/>
    </location>
</feature>
<protein>
    <submittedName>
        <fullName evidence="2">Uncharacterized protein</fullName>
    </submittedName>
</protein>
<dbReference type="EMBL" id="JAGDFM010000487">
    <property type="protein sequence ID" value="KAG7377744.1"/>
    <property type="molecule type" value="Genomic_DNA"/>
</dbReference>
<feature type="region of interest" description="Disordered" evidence="1">
    <location>
        <begin position="1"/>
        <end position="70"/>
    </location>
</feature>
<keyword evidence="3" id="KW-1185">Reference proteome</keyword>
<evidence type="ECO:0000256" key="1">
    <source>
        <dbReference type="SAM" id="MobiDB-lite"/>
    </source>
</evidence>
<proteinExistence type="predicted"/>
<dbReference type="Proteomes" id="UP000694044">
    <property type="component" value="Unassembled WGS sequence"/>
</dbReference>
<evidence type="ECO:0000313" key="3">
    <source>
        <dbReference type="Proteomes" id="UP000694044"/>
    </source>
</evidence>
<dbReference type="OrthoDB" id="68300at2759"/>
<gene>
    <name evidence="2" type="ORF">PHYPSEUDO_011056</name>
</gene>
<sequence length="660" mass="72769">MDLSMILSPAVDGEETAVRDPPPHEGRESSREWSSDELQCAVAILQEFQQPPSATAKPPAASQDDAKQAWHCSTGLEPAYQQEADNIEVKPSILRLDDEVQAAAGHDDGKENNMRGAQQQNAVTGVWGGDDSMSKLDLLVQADAVIKRRRPNVSPPLAGDTPQHLRSGVWSRAEEEYAAALVSYFLQGLLDQPEGTTLRKFLAEQLCCNRRRVSMKLATESLAGQKIPRKVGASVFVAAQFPPTREDRQEVERVLENLRYANFSLGLERGRYQDGDAHRKPCHMDGDADEDHTLRLHYERKKRLAQNGLKPKRGKPTIIRTGFESAEEEEFVTTMFEFFMAGVLGLPEGTKLVSYLCQQLGCTPKHLSMKLAPRHMGDRRFPDNVGSITYMRKQAGDSGLKDDFSEEIFEVESRLTELRVAHEEAHKNSPPPVVTPVKRERTTSTASVSSTGTASVTSTPSASPVRSFRRSGPWSHDEEVYAAALIDCFFKGVLDIAEGTTLRAFLSSRLSCNPMRISKKLASECIAEIRIPKKLGSSTYVLRAEVTPEEQVDTEEALRSLQYTYLHSSSGRRGSVLGSKRPRSSRNRSRAAIAPLGMDSDATESDSDAHSVASSRAHGQSLEKLLKTEKAQSSAQEALGRRIQETLSSPEVAALKEQLA</sequence>
<organism evidence="2 3">
    <name type="scientific">Phytophthora pseudosyringae</name>
    <dbReference type="NCBI Taxonomy" id="221518"/>
    <lineage>
        <taxon>Eukaryota</taxon>
        <taxon>Sar</taxon>
        <taxon>Stramenopiles</taxon>
        <taxon>Oomycota</taxon>
        <taxon>Peronosporomycetes</taxon>
        <taxon>Peronosporales</taxon>
        <taxon>Peronosporaceae</taxon>
        <taxon>Phytophthora</taxon>
    </lineage>
</organism>
<feature type="region of interest" description="Disordered" evidence="1">
    <location>
        <begin position="570"/>
        <end position="660"/>
    </location>
</feature>